<dbReference type="RefSeq" id="YP_009158898.1">
    <property type="nucleotide sequence ID" value="NC_027551.1"/>
</dbReference>
<reference evidence="1 2" key="1">
    <citation type="journal article" date="2015" name="Viruses">
        <title>Genetic characterization of the tick-borne orbiviruses.</title>
        <authorList>
            <person name="Belaganahalli M.N."/>
            <person name="Maan S."/>
            <person name="Maan N.S."/>
            <person name="Brownlie J."/>
            <person name="Tesh R."/>
            <person name="Attoui H."/>
            <person name="Mertens P.P."/>
        </authorList>
    </citation>
    <scope>NUCLEOTIDE SEQUENCE [LARGE SCALE GENOMIC DNA]</scope>
    <source>
        <strain evidence="1">EGY1954/01</strain>
    </source>
</reference>
<gene>
    <name evidence="1" type="primary">NS4</name>
</gene>
<proteinExistence type="predicted"/>
<organism evidence="1 2">
    <name type="scientific">Chenuda virus</name>
    <dbReference type="NCBI Taxonomy" id="40065"/>
    <lineage>
        <taxon>Viruses</taxon>
        <taxon>Riboviria</taxon>
        <taxon>Orthornavirae</taxon>
        <taxon>Duplornaviricota</taxon>
        <taxon>Resentoviricetes</taxon>
        <taxon>Reovirales</taxon>
        <taxon>Sedoreoviridae</taxon>
        <taxon>Orbivirus</taxon>
        <taxon>Orbivirus chenudaense</taxon>
    </lineage>
</organism>
<dbReference type="GeneID" id="25067845"/>
<protein>
    <submittedName>
        <fullName evidence="1">NS4 protein</fullName>
    </submittedName>
</protein>
<dbReference type="EMBL" id="KP268802">
    <property type="protein sequence ID" value="AKP24094.1"/>
    <property type="molecule type" value="Genomic_RNA"/>
</dbReference>
<evidence type="ECO:0000313" key="1">
    <source>
        <dbReference type="EMBL" id="AKP24094.1"/>
    </source>
</evidence>
<dbReference type="Proteomes" id="UP000203679">
    <property type="component" value="Genome"/>
</dbReference>
<name>A0A0H4M5E4_9REOV</name>
<accession>A0A0H4M5E4</accession>
<evidence type="ECO:0000313" key="2">
    <source>
        <dbReference type="Proteomes" id="UP000203679"/>
    </source>
</evidence>
<sequence length="183" mass="21669">MVGIKTLLRLLRRNPRGARNLVSRLEDPAAHVMYQIYQGIDHRTKEGREARWEVSQMVLRVMFNLPQIIMETGVMFPMLRLPEDEDVLMTLAIIRRRRLMETEAAVRLTMAQKTSRCRITWLPNDLLRFCVNAERKMWKFLNLGPLFRLTVHSFGLAPRRLSPSERNRLKALRRKTRRQIYAA</sequence>
<keyword evidence="2" id="KW-1185">Reference proteome</keyword>
<dbReference type="KEGG" id="vg:25067845"/>